<comment type="caution">
    <text evidence="2">The sequence shown here is derived from an EMBL/GenBank/DDBJ whole genome shotgun (WGS) entry which is preliminary data.</text>
</comment>
<evidence type="ECO:0000313" key="3">
    <source>
        <dbReference type="Proteomes" id="UP001524318"/>
    </source>
</evidence>
<accession>A0ABT1LVS8</accession>
<feature type="domain" description="Beta-lactamase-related" evidence="1">
    <location>
        <begin position="31"/>
        <end position="382"/>
    </location>
</feature>
<evidence type="ECO:0000313" key="2">
    <source>
        <dbReference type="EMBL" id="MCP9001738.1"/>
    </source>
</evidence>
<dbReference type="SUPFAM" id="SSF56601">
    <property type="entry name" value="beta-lactamase/transpeptidase-like"/>
    <property type="match status" value="1"/>
</dbReference>
<dbReference type="InterPro" id="IPR012338">
    <property type="entry name" value="Beta-lactam/transpept-like"/>
</dbReference>
<dbReference type="InterPro" id="IPR052907">
    <property type="entry name" value="Beta-lactamase/esterase"/>
</dbReference>
<gene>
    <name evidence="2" type="ORF">NFC73_18685</name>
</gene>
<organism evidence="2 3">
    <name type="scientific">Pseudarthrobacter humi</name>
    <dbReference type="NCBI Taxonomy" id="2952523"/>
    <lineage>
        <taxon>Bacteria</taxon>
        <taxon>Bacillati</taxon>
        <taxon>Actinomycetota</taxon>
        <taxon>Actinomycetes</taxon>
        <taxon>Micrococcales</taxon>
        <taxon>Micrococcaceae</taxon>
        <taxon>Pseudarthrobacter</taxon>
    </lineage>
</organism>
<dbReference type="Proteomes" id="UP001524318">
    <property type="component" value="Unassembled WGS sequence"/>
</dbReference>
<keyword evidence="3" id="KW-1185">Reference proteome</keyword>
<evidence type="ECO:0000259" key="1">
    <source>
        <dbReference type="Pfam" id="PF00144"/>
    </source>
</evidence>
<name>A0ABT1LVS8_9MICC</name>
<dbReference type="InterPro" id="IPR001466">
    <property type="entry name" value="Beta-lactam-related"/>
</dbReference>
<dbReference type="PANTHER" id="PTHR43319">
    <property type="entry name" value="BETA-LACTAMASE-RELATED"/>
    <property type="match status" value="1"/>
</dbReference>
<dbReference type="RefSeq" id="WP_254752675.1">
    <property type="nucleotide sequence ID" value="NZ_JANCLV010000018.1"/>
</dbReference>
<dbReference type="Pfam" id="PF00144">
    <property type="entry name" value="Beta-lactamase"/>
    <property type="match status" value="1"/>
</dbReference>
<proteinExistence type="predicted"/>
<sequence length="387" mass="41522">MEPSFENHNDGGLPQPGFDGLREIFGRHLAAAQGGMAFCVYRSGEPMARFYGGSTTRRPEPSAEVEEAWSARTMAVMFSGTKGVVATVAAMLVDRSLLDVRKPLAEYWPEFAAGGKEAVTVAQLLSHTVGLPYVDPEPEGDDPQLDNAANARALAAQAPLWEPGSKVAYHAATYGYLMTEVFRRATGKPVGQLIAELIREPLGLEIHLGLPEELDPRVATVFRSDSYAVSTFLQDPERRRIVERMYRNLVDPEKDPFNSVGLRRGELSAGGGIGTADAMANLYSRLADPAGGVVSRAALADATSTWAEGVDAINDRPLRFGLGYELADPIGTYGPVAPAFGHSGAGGGLHGAWPGKNVGFSFLTNEMLAENHDRRAKDLLAELARLV</sequence>
<protein>
    <submittedName>
        <fullName evidence="2">Beta-lactamase family protein</fullName>
    </submittedName>
</protein>
<reference evidence="2 3" key="1">
    <citation type="submission" date="2022-06" db="EMBL/GenBank/DDBJ databases">
        <title>Pseudarthrobacter sp. strain RMG13 Genome sequencing and assembly.</title>
        <authorList>
            <person name="Kim I."/>
        </authorList>
    </citation>
    <scope>NUCLEOTIDE SEQUENCE [LARGE SCALE GENOMIC DNA]</scope>
    <source>
        <strain evidence="2 3">RMG13</strain>
    </source>
</reference>
<dbReference type="Gene3D" id="3.40.710.10">
    <property type="entry name" value="DD-peptidase/beta-lactamase superfamily"/>
    <property type="match status" value="1"/>
</dbReference>
<dbReference type="EMBL" id="JANCLV010000018">
    <property type="protein sequence ID" value="MCP9001738.1"/>
    <property type="molecule type" value="Genomic_DNA"/>
</dbReference>
<dbReference type="PANTHER" id="PTHR43319:SF3">
    <property type="entry name" value="BETA-LACTAMASE-RELATED DOMAIN-CONTAINING PROTEIN"/>
    <property type="match status" value="1"/>
</dbReference>